<comment type="caution">
    <text evidence="2">The sequence shown here is derived from an EMBL/GenBank/DDBJ whole genome shotgun (WGS) entry which is preliminary data.</text>
</comment>
<protein>
    <submittedName>
        <fullName evidence="2">Class I SAM-dependent methyltransferase</fullName>
        <ecNumber evidence="2">2.1.1.-</ecNumber>
    </submittedName>
</protein>
<organism evidence="2 3">
    <name type="scientific">Allokutzneria oryzae</name>
    <dbReference type="NCBI Taxonomy" id="1378989"/>
    <lineage>
        <taxon>Bacteria</taxon>
        <taxon>Bacillati</taxon>
        <taxon>Actinomycetota</taxon>
        <taxon>Actinomycetes</taxon>
        <taxon>Pseudonocardiales</taxon>
        <taxon>Pseudonocardiaceae</taxon>
        <taxon>Allokutzneria</taxon>
    </lineage>
</organism>
<dbReference type="EMBL" id="JBHLZU010000005">
    <property type="protein sequence ID" value="MFB9903584.1"/>
    <property type="molecule type" value="Genomic_DNA"/>
</dbReference>
<dbReference type="InterPro" id="IPR013216">
    <property type="entry name" value="Methyltransf_11"/>
</dbReference>
<sequence length="169" mass="18446">MPRWHCASSGLGLDLSREQLAEQPARLVLEHGSALVMPFGDGAVDKCYSVEAAQHFEDRTAFATEARRVLRPGGKLCAAPFFATDESAPGDGIDYAVPIEAFRAGLHEVGFADVRVESIGDRVRQGFDTWVSQTQCKGSWGRNWLKANRAGLADYFLVTASVSRVTSRK</sequence>
<dbReference type="Gene3D" id="3.40.50.150">
    <property type="entry name" value="Vaccinia Virus protein VP39"/>
    <property type="match status" value="1"/>
</dbReference>
<reference evidence="2 3" key="1">
    <citation type="submission" date="2024-09" db="EMBL/GenBank/DDBJ databases">
        <authorList>
            <person name="Sun Q."/>
            <person name="Mori K."/>
        </authorList>
    </citation>
    <scope>NUCLEOTIDE SEQUENCE [LARGE SCALE GENOMIC DNA]</scope>
    <source>
        <strain evidence="2 3">TBRC 7907</strain>
    </source>
</reference>
<feature type="domain" description="Methyltransferase type 11" evidence="1">
    <location>
        <begin position="11"/>
        <end position="77"/>
    </location>
</feature>
<name>A0ABV5ZVA8_9PSEU</name>
<dbReference type="Pfam" id="PF08241">
    <property type="entry name" value="Methyltransf_11"/>
    <property type="match status" value="1"/>
</dbReference>
<dbReference type="RefSeq" id="WP_377850725.1">
    <property type="nucleotide sequence ID" value="NZ_JBHLZU010000005.1"/>
</dbReference>
<proteinExistence type="predicted"/>
<accession>A0ABV5ZVA8</accession>
<evidence type="ECO:0000259" key="1">
    <source>
        <dbReference type="Pfam" id="PF08241"/>
    </source>
</evidence>
<keyword evidence="3" id="KW-1185">Reference proteome</keyword>
<keyword evidence="2" id="KW-0489">Methyltransferase</keyword>
<dbReference type="EC" id="2.1.1.-" evidence="2"/>
<evidence type="ECO:0000313" key="2">
    <source>
        <dbReference type="EMBL" id="MFB9903584.1"/>
    </source>
</evidence>
<dbReference type="InterPro" id="IPR029063">
    <property type="entry name" value="SAM-dependent_MTases_sf"/>
</dbReference>
<dbReference type="Proteomes" id="UP001589693">
    <property type="component" value="Unassembled WGS sequence"/>
</dbReference>
<keyword evidence="2" id="KW-0808">Transferase</keyword>
<dbReference type="CDD" id="cd02440">
    <property type="entry name" value="AdoMet_MTases"/>
    <property type="match status" value="1"/>
</dbReference>
<gene>
    <name evidence="2" type="ORF">ACFFQA_06520</name>
</gene>
<dbReference type="SUPFAM" id="SSF53335">
    <property type="entry name" value="S-adenosyl-L-methionine-dependent methyltransferases"/>
    <property type="match status" value="1"/>
</dbReference>
<dbReference type="GO" id="GO:0032259">
    <property type="term" value="P:methylation"/>
    <property type="evidence" value="ECO:0007669"/>
    <property type="project" value="UniProtKB-KW"/>
</dbReference>
<dbReference type="GO" id="GO:0008168">
    <property type="term" value="F:methyltransferase activity"/>
    <property type="evidence" value="ECO:0007669"/>
    <property type="project" value="UniProtKB-KW"/>
</dbReference>
<evidence type="ECO:0000313" key="3">
    <source>
        <dbReference type="Proteomes" id="UP001589693"/>
    </source>
</evidence>